<evidence type="ECO:0000259" key="6">
    <source>
        <dbReference type="Pfam" id="PF03151"/>
    </source>
</evidence>
<organism evidence="7 8">
    <name type="scientific">Emiliania huxleyi (strain CCMP1516)</name>
    <dbReference type="NCBI Taxonomy" id="280463"/>
    <lineage>
        <taxon>Eukaryota</taxon>
        <taxon>Haptista</taxon>
        <taxon>Haptophyta</taxon>
        <taxon>Prymnesiophyceae</taxon>
        <taxon>Isochrysidales</taxon>
        <taxon>Noelaerhabdaceae</taxon>
        <taxon>Emiliania</taxon>
    </lineage>
</organism>
<dbReference type="KEGG" id="ehx:EMIHUDRAFT_450858"/>
<dbReference type="GO" id="GO:0016020">
    <property type="term" value="C:membrane"/>
    <property type="evidence" value="ECO:0007669"/>
    <property type="project" value="UniProtKB-SubCell"/>
</dbReference>
<keyword evidence="4 5" id="KW-0472">Membrane</keyword>
<feature type="transmembrane region" description="Helical" evidence="5">
    <location>
        <begin position="110"/>
        <end position="130"/>
    </location>
</feature>
<keyword evidence="3 5" id="KW-1133">Transmembrane helix</keyword>
<evidence type="ECO:0000256" key="4">
    <source>
        <dbReference type="ARBA" id="ARBA00023136"/>
    </source>
</evidence>
<keyword evidence="2 5" id="KW-0812">Transmembrane</keyword>
<feature type="domain" description="Sugar phosphate transporter" evidence="6">
    <location>
        <begin position="40"/>
        <end position="326"/>
    </location>
</feature>
<dbReference type="eggNOG" id="KOG1441">
    <property type="taxonomic scope" value="Eukaryota"/>
</dbReference>
<evidence type="ECO:0000256" key="5">
    <source>
        <dbReference type="SAM" id="Phobius"/>
    </source>
</evidence>
<evidence type="ECO:0000313" key="7">
    <source>
        <dbReference type="EnsemblProtists" id="EOD20933"/>
    </source>
</evidence>
<dbReference type="InterPro" id="IPR004853">
    <property type="entry name" value="Sugar_P_trans_dom"/>
</dbReference>
<accession>A0A0D3JBP8</accession>
<dbReference type="PANTHER" id="PTHR11132">
    <property type="entry name" value="SOLUTE CARRIER FAMILY 35"/>
    <property type="match status" value="1"/>
</dbReference>
<reference evidence="7" key="2">
    <citation type="submission" date="2024-10" db="UniProtKB">
        <authorList>
            <consortium name="EnsemblProtists"/>
        </authorList>
    </citation>
    <scope>IDENTIFICATION</scope>
</reference>
<dbReference type="HOGENOM" id="CLU_022332_3_1_1"/>
<name>A0A0D3JBP8_EMIH1</name>
<dbReference type="RefSeq" id="XP_005773362.1">
    <property type="nucleotide sequence ID" value="XM_005773305.1"/>
</dbReference>
<dbReference type="InterPro" id="IPR050186">
    <property type="entry name" value="TPT_transporter"/>
</dbReference>
<feature type="transmembrane region" description="Helical" evidence="5">
    <location>
        <begin position="219"/>
        <end position="238"/>
    </location>
</feature>
<comment type="subcellular location">
    <subcellularLocation>
        <location evidence="1">Membrane</location>
        <topology evidence="1">Multi-pass membrane protein</topology>
    </subcellularLocation>
</comment>
<feature type="transmembrane region" description="Helical" evidence="5">
    <location>
        <begin position="35"/>
        <end position="54"/>
    </location>
</feature>
<dbReference type="OMA" id="VVMIQVM"/>
<feature type="transmembrane region" description="Helical" evidence="5">
    <location>
        <begin position="284"/>
        <end position="305"/>
    </location>
</feature>
<dbReference type="PaxDb" id="2903-EOD20933"/>
<evidence type="ECO:0000313" key="8">
    <source>
        <dbReference type="Proteomes" id="UP000013827"/>
    </source>
</evidence>
<dbReference type="Pfam" id="PF03151">
    <property type="entry name" value="TPT"/>
    <property type="match status" value="1"/>
</dbReference>
<evidence type="ECO:0000256" key="3">
    <source>
        <dbReference type="ARBA" id="ARBA00022989"/>
    </source>
</evidence>
<feature type="transmembrane region" description="Helical" evidence="5">
    <location>
        <begin position="258"/>
        <end position="277"/>
    </location>
</feature>
<sequence length="334" mass="35237">MSVPLSAVGESSSSAGDDKPLIPATVASPLPPSRLLTATYVAVYLMVGPALILVNKHLLKDVGFGFPMMVSGIGQASSALGSFLALRVLRLQPLTCAKHVTWPFYLRNMVVVGGATAASLCFGNAGYLYLTVSFVQILKAFTPVFVVVMLYATRVETPSPRVALSVGLISAATAIASAGEAHFNLTGVLIMCAAETCEATRLVLTQKLLTNLKFPAMEGLYYMAPICAGWMFGLAAVLEVPRALEKNAFSLVAPNAAAFATAVVLGFAVNIASFLVIQRTSSVMLKLLGTARNAGLVLFSAVFLGEEITPLQGFGYALSLAFFGLYNYYKIKGL</sequence>
<keyword evidence="8" id="KW-1185">Reference proteome</keyword>
<feature type="transmembrane region" description="Helical" evidence="5">
    <location>
        <begin position="136"/>
        <end position="153"/>
    </location>
</feature>
<evidence type="ECO:0000256" key="2">
    <source>
        <dbReference type="ARBA" id="ARBA00022692"/>
    </source>
</evidence>
<dbReference type="GeneID" id="17266479"/>
<dbReference type="Proteomes" id="UP000013827">
    <property type="component" value="Unassembled WGS sequence"/>
</dbReference>
<proteinExistence type="predicted"/>
<dbReference type="EnsemblProtists" id="EOD20933">
    <property type="protein sequence ID" value="EOD20933"/>
    <property type="gene ID" value="EMIHUDRAFT_450858"/>
</dbReference>
<evidence type="ECO:0000256" key="1">
    <source>
        <dbReference type="ARBA" id="ARBA00004141"/>
    </source>
</evidence>
<feature type="transmembrane region" description="Helical" evidence="5">
    <location>
        <begin position="66"/>
        <end position="89"/>
    </location>
</feature>
<protein>
    <recommendedName>
        <fullName evidence="6">Sugar phosphate transporter domain-containing protein</fullName>
    </recommendedName>
</protein>
<feature type="transmembrane region" description="Helical" evidence="5">
    <location>
        <begin position="311"/>
        <end position="329"/>
    </location>
</feature>
<reference evidence="8" key="1">
    <citation type="journal article" date="2013" name="Nature">
        <title>Pan genome of the phytoplankton Emiliania underpins its global distribution.</title>
        <authorList>
            <person name="Read B.A."/>
            <person name="Kegel J."/>
            <person name="Klute M.J."/>
            <person name="Kuo A."/>
            <person name="Lefebvre S.C."/>
            <person name="Maumus F."/>
            <person name="Mayer C."/>
            <person name="Miller J."/>
            <person name="Monier A."/>
            <person name="Salamov A."/>
            <person name="Young J."/>
            <person name="Aguilar M."/>
            <person name="Claverie J.M."/>
            <person name="Frickenhaus S."/>
            <person name="Gonzalez K."/>
            <person name="Herman E.K."/>
            <person name="Lin Y.C."/>
            <person name="Napier J."/>
            <person name="Ogata H."/>
            <person name="Sarno A.F."/>
            <person name="Shmutz J."/>
            <person name="Schroeder D."/>
            <person name="de Vargas C."/>
            <person name="Verret F."/>
            <person name="von Dassow P."/>
            <person name="Valentin K."/>
            <person name="Van de Peer Y."/>
            <person name="Wheeler G."/>
            <person name="Dacks J.B."/>
            <person name="Delwiche C.F."/>
            <person name="Dyhrman S.T."/>
            <person name="Glockner G."/>
            <person name="John U."/>
            <person name="Richards T."/>
            <person name="Worden A.Z."/>
            <person name="Zhang X."/>
            <person name="Grigoriev I.V."/>
            <person name="Allen A.E."/>
            <person name="Bidle K."/>
            <person name="Borodovsky M."/>
            <person name="Bowler C."/>
            <person name="Brownlee C."/>
            <person name="Cock J.M."/>
            <person name="Elias M."/>
            <person name="Gladyshev V.N."/>
            <person name="Groth M."/>
            <person name="Guda C."/>
            <person name="Hadaegh A."/>
            <person name="Iglesias-Rodriguez M.D."/>
            <person name="Jenkins J."/>
            <person name="Jones B.M."/>
            <person name="Lawson T."/>
            <person name="Leese F."/>
            <person name="Lindquist E."/>
            <person name="Lobanov A."/>
            <person name="Lomsadze A."/>
            <person name="Malik S.B."/>
            <person name="Marsh M.E."/>
            <person name="Mackinder L."/>
            <person name="Mock T."/>
            <person name="Mueller-Roeber B."/>
            <person name="Pagarete A."/>
            <person name="Parker M."/>
            <person name="Probert I."/>
            <person name="Quesneville H."/>
            <person name="Raines C."/>
            <person name="Rensing S.A."/>
            <person name="Riano-Pachon D.M."/>
            <person name="Richier S."/>
            <person name="Rokitta S."/>
            <person name="Shiraiwa Y."/>
            <person name="Soanes D.M."/>
            <person name="van der Giezen M."/>
            <person name="Wahlund T.M."/>
            <person name="Williams B."/>
            <person name="Wilson W."/>
            <person name="Wolfe G."/>
            <person name="Wurch L.L."/>
        </authorList>
    </citation>
    <scope>NUCLEOTIDE SEQUENCE</scope>
</reference>
<dbReference type="AlphaFoldDB" id="A0A0D3JBP8"/>